<evidence type="ECO:0000256" key="2">
    <source>
        <dbReference type="ARBA" id="ARBA00008749"/>
    </source>
</evidence>
<dbReference type="EMBL" id="CP088295">
    <property type="protein sequence ID" value="UUY05788.1"/>
    <property type="molecule type" value="Genomic_DNA"/>
</dbReference>
<protein>
    <submittedName>
        <fullName evidence="11">Acyl-CoA desaturase</fullName>
    </submittedName>
</protein>
<evidence type="ECO:0000256" key="4">
    <source>
        <dbReference type="ARBA" id="ARBA00022832"/>
    </source>
</evidence>
<feature type="region of interest" description="Disordered" evidence="9">
    <location>
        <begin position="295"/>
        <end position="328"/>
    </location>
</feature>
<name>A0ABY5PM91_9ACTN</name>
<feature type="transmembrane region" description="Helical" evidence="10">
    <location>
        <begin position="7"/>
        <end position="28"/>
    </location>
</feature>
<reference evidence="12" key="1">
    <citation type="submission" date="2021-11" db="EMBL/GenBank/DDBJ databases">
        <title>Cultivation dependent microbiological survey of springs from the worlds oldest radium mine currently devoted to the extraction of radon-saturated water.</title>
        <authorList>
            <person name="Kapinusova G."/>
            <person name="Smrhova T."/>
            <person name="Strejcek M."/>
            <person name="Suman J."/>
            <person name="Jani K."/>
            <person name="Pajer P."/>
            <person name="Uhlik O."/>
        </authorList>
    </citation>
    <scope>NUCLEOTIDE SEQUENCE [LARGE SCALE GENOMIC DNA]</scope>
    <source>
        <strain evidence="12">J379</strain>
    </source>
</reference>
<keyword evidence="3 10" id="KW-0812">Transmembrane</keyword>
<dbReference type="Proteomes" id="UP001058860">
    <property type="component" value="Chromosome"/>
</dbReference>
<keyword evidence="8 10" id="KW-0472">Membrane</keyword>
<gene>
    <name evidence="11" type="ORF">LRS13_09785</name>
</gene>
<keyword evidence="6" id="KW-0560">Oxidoreductase</keyword>
<accession>A0ABY5PM91</accession>
<dbReference type="PANTHER" id="PTHR11351">
    <property type="entry name" value="ACYL-COA DESATURASE"/>
    <property type="match status" value="1"/>
</dbReference>
<dbReference type="PANTHER" id="PTHR11351:SF3">
    <property type="entry name" value="BLL4393 PROTEIN"/>
    <property type="match status" value="1"/>
</dbReference>
<proteinExistence type="inferred from homology"/>
<feature type="transmembrane region" description="Helical" evidence="10">
    <location>
        <begin position="34"/>
        <end position="58"/>
    </location>
</feature>
<evidence type="ECO:0000313" key="11">
    <source>
        <dbReference type="EMBL" id="UUY05788.1"/>
    </source>
</evidence>
<evidence type="ECO:0000256" key="10">
    <source>
        <dbReference type="SAM" id="Phobius"/>
    </source>
</evidence>
<evidence type="ECO:0000256" key="7">
    <source>
        <dbReference type="ARBA" id="ARBA00023098"/>
    </source>
</evidence>
<keyword evidence="5 10" id="KW-1133">Transmembrane helix</keyword>
<organism evidence="11 12">
    <name type="scientific">Svornostia abyssi</name>
    <dbReference type="NCBI Taxonomy" id="2898438"/>
    <lineage>
        <taxon>Bacteria</taxon>
        <taxon>Bacillati</taxon>
        <taxon>Actinomycetota</taxon>
        <taxon>Thermoleophilia</taxon>
        <taxon>Solirubrobacterales</taxon>
        <taxon>Baekduiaceae</taxon>
        <taxon>Svornostia</taxon>
    </lineage>
</organism>
<dbReference type="RefSeq" id="WP_353866228.1">
    <property type="nucleotide sequence ID" value="NZ_CP088295.1"/>
</dbReference>
<feature type="transmembrane region" description="Helical" evidence="10">
    <location>
        <begin position="162"/>
        <end position="191"/>
    </location>
</feature>
<dbReference type="PRINTS" id="PR00075">
    <property type="entry name" value="FACDDSATRASE"/>
</dbReference>
<dbReference type="InterPro" id="IPR015876">
    <property type="entry name" value="Acyl-CoA_DS"/>
</dbReference>
<evidence type="ECO:0000313" key="12">
    <source>
        <dbReference type="Proteomes" id="UP001058860"/>
    </source>
</evidence>
<comment type="similarity">
    <text evidence="2">Belongs to the fatty acid desaturase type 2 family.</text>
</comment>
<feature type="transmembrane region" description="Helical" evidence="10">
    <location>
        <begin position="70"/>
        <end position="91"/>
    </location>
</feature>
<keyword evidence="4" id="KW-0276">Fatty acid metabolism</keyword>
<evidence type="ECO:0000256" key="3">
    <source>
        <dbReference type="ARBA" id="ARBA00022692"/>
    </source>
</evidence>
<comment type="subcellular location">
    <subcellularLocation>
        <location evidence="1">Membrane</location>
        <topology evidence="1">Multi-pass membrane protein</topology>
    </subcellularLocation>
</comment>
<evidence type="ECO:0000256" key="5">
    <source>
        <dbReference type="ARBA" id="ARBA00022989"/>
    </source>
</evidence>
<evidence type="ECO:0000256" key="8">
    <source>
        <dbReference type="ARBA" id="ARBA00023136"/>
    </source>
</evidence>
<dbReference type="CDD" id="cd03505">
    <property type="entry name" value="Delta9-FADS-like"/>
    <property type="match status" value="1"/>
</dbReference>
<evidence type="ECO:0000256" key="6">
    <source>
        <dbReference type="ARBA" id="ARBA00023002"/>
    </source>
</evidence>
<evidence type="ECO:0000256" key="9">
    <source>
        <dbReference type="SAM" id="MobiDB-lite"/>
    </source>
</evidence>
<sequence>MTRSARYVNIAAVVVPFLCVIGAIALFWNDGVSALDLAILVALYLPTGFGITVGYHRLLTHRAFETYKPLRYMWAILGSLALEGPVIAWVADHRKHHAFTDMEGDPHSPHGHGEGVAGVFKGLFHAHVGWLWHDHGRADWNRYAKDLMEDPGMKRINKLFPLWAFLTYAIPFALGYLFGGTLTAALTALLWGGFVRVFMVHHVTWSINSICHVFGSRRFAVDESDLSTNVAWLAIPSMGEAWHHNHHAFPRSAYHGLKWYEIDPSGLLITGMEKAHLAWNVTRIAPERQEARLVENGAKPVSRPRVADPAVGAPAAESAERERETASV</sequence>
<feature type="compositionally biased region" description="Basic and acidic residues" evidence="9">
    <location>
        <begin position="318"/>
        <end position="328"/>
    </location>
</feature>
<keyword evidence="7" id="KW-0443">Lipid metabolism</keyword>
<keyword evidence="12" id="KW-1185">Reference proteome</keyword>
<evidence type="ECO:0000256" key="1">
    <source>
        <dbReference type="ARBA" id="ARBA00004141"/>
    </source>
</evidence>